<accession>A0ABR3JEV5</accession>
<evidence type="ECO:0000313" key="1">
    <source>
        <dbReference type="EMBL" id="KAL0954273.1"/>
    </source>
</evidence>
<evidence type="ECO:0000313" key="2">
    <source>
        <dbReference type="Proteomes" id="UP001556367"/>
    </source>
</evidence>
<gene>
    <name evidence="1" type="ORF">HGRIS_005401</name>
</gene>
<protein>
    <submittedName>
        <fullName evidence="1">Uncharacterized protein</fullName>
    </submittedName>
</protein>
<name>A0ABR3JEV5_9AGAR</name>
<dbReference type="EMBL" id="JASNQZ010000008">
    <property type="protein sequence ID" value="KAL0954273.1"/>
    <property type="molecule type" value="Genomic_DNA"/>
</dbReference>
<comment type="caution">
    <text evidence="1">The sequence shown here is derived from an EMBL/GenBank/DDBJ whole genome shotgun (WGS) entry which is preliminary data.</text>
</comment>
<sequence length="83" mass="9102">MSLATPQSAMAEPDPPSLDIDAFAQREAHLCTEISLMVKGYLLHAVGRDIENLEMLNQFFAIANCHSSFRRVISQGVVSRLAA</sequence>
<reference evidence="2" key="1">
    <citation type="submission" date="2024-06" db="EMBL/GenBank/DDBJ databases">
        <title>Multi-omics analyses provide insights into the biosynthesis of the anticancer antibiotic pleurotin in Hohenbuehelia grisea.</title>
        <authorList>
            <person name="Weaver J.A."/>
            <person name="Alberti F."/>
        </authorList>
    </citation>
    <scope>NUCLEOTIDE SEQUENCE [LARGE SCALE GENOMIC DNA]</scope>
    <source>
        <strain evidence="2">T-177</strain>
    </source>
</reference>
<proteinExistence type="predicted"/>
<dbReference type="Proteomes" id="UP001556367">
    <property type="component" value="Unassembled WGS sequence"/>
</dbReference>
<organism evidence="1 2">
    <name type="scientific">Hohenbuehelia grisea</name>
    <dbReference type="NCBI Taxonomy" id="104357"/>
    <lineage>
        <taxon>Eukaryota</taxon>
        <taxon>Fungi</taxon>
        <taxon>Dikarya</taxon>
        <taxon>Basidiomycota</taxon>
        <taxon>Agaricomycotina</taxon>
        <taxon>Agaricomycetes</taxon>
        <taxon>Agaricomycetidae</taxon>
        <taxon>Agaricales</taxon>
        <taxon>Pleurotineae</taxon>
        <taxon>Pleurotaceae</taxon>
        <taxon>Hohenbuehelia</taxon>
    </lineage>
</organism>
<keyword evidence="2" id="KW-1185">Reference proteome</keyword>